<keyword evidence="3" id="KW-1185">Reference proteome</keyword>
<feature type="transmembrane region" description="Helical" evidence="1">
    <location>
        <begin position="20"/>
        <end position="41"/>
    </location>
</feature>
<evidence type="ECO:0000313" key="2">
    <source>
        <dbReference type="EMBL" id="BAU50190.1"/>
    </source>
</evidence>
<dbReference type="EMBL" id="AP014936">
    <property type="protein sequence ID" value="BAU50190.1"/>
    <property type="molecule type" value="Genomic_DNA"/>
</dbReference>
<organism evidence="2 3">
    <name type="scientific">Sulfurifustis variabilis</name>
    <dbReference type="NCBI Taxonomy" id="1675686"/>
    <lineage>
        <taxon>Bacteria</taxon>
        <taxon>Pseudomonadati</taxon>
        <taxon>Pseudomonadota</taxon>
        <taxon>Gammaproteobacteria</taxon>
        <taxon>Acidiferrobacterales</taxon>
        <taxon>Acidiferrobacteraceae</taxon>
        <taxon>Sulfurifustis</taxon>
    </lineage>
</organism>
<dbReference type="RefSeq" id="WP_096462514.1">
    <property type="nucleotide sequence ID" value="NZ_AP014936.1"/>
</dbReference>
<name>A0A1C7AFP3_9GAMM</name>
<keyword evidence="1" id="KW-1133">Transmembrane helix</keyword>
<proteinExistence type="predicted"/>
<keyword evidence="1" id="KW-0472">Membrane</keyword>
<accession>A0A1C7AFP3</accession>
<gene>
    <name evidence="2" type="ORF">SVA_3654</name>
</gene>
<evidence type="ECO:0000313" key="3">
    <source>
        <dbReference type="Proteomes" id="UP000218899"/>
    </source>
</evidence>
<dbReference type="AlphaFoldDB" id="A0A1C7AFP3"/>
<evidence type="ECO:0000256" key="1">
    <source>
        <dbReference type="SAM" id="Phobius"/>
    </source>
</evidence>
<dbReference type="KEGG" id="sva:SVA_3654"/>
<dbReference type="Proteomes" id="UP000218899">
    <property type="component" value="Chromosome"/>
</dbReference>
<protein>
    <submittedName>
        <fullName evidence="2">Uncharacterized protein</fullName>
    </submittedName>
</protein>
<keyword evidence="1" id="KW-0812">Transmembrane</keyword>
<reference evidence="2 3" key="1">
    <citation type="submission" date="2015-08" db="EMBL/GenBank/DDBJ databases">
        <title>Complete genome sequence of Sulfurifustis variabilis.</title>
        <authorList>
            <person name="Miura A."/>
            <person name="Kojima H."/>
            <person name="Fukui M."/>
        </authorList>
    </citation>
    <scope>NUCLEOTIDE SEQUENCE [LARGE SCALE GENOMIC DNA]</scope>
    <source>
        <strain evidence="3">skN76</strain>
    </source>
</reference>
<feature type="transmembrane region" description="Helical" evidence="1">
    <location>
        <begin position="48"/>
        <end position="68"/>
    </location>
</feature>
<sequence>MAARAVNYQLWKLLSSDLALGLLVLAVALLAGGAYALVVWLRRKGSWLVNLVGVVVAIYAGGLAWWHFMTLVDCGRPVPRLDAELRRLQDDLNGVTAPGGGTVELCSNRLVLHVRVRNETDSRQQDALLREVRLRRQGSLKTTVVSYYGADGVGTREERF</sequence>